<dbReference type="Gene3D" id="1.10.260.40">
    <property type="entry name" value="lambda repressor-like DNA-binding domains"/>
    <property type="match status" value="1"/>
</dbReference>
<dbReference type="RefSeq" id="WP_308482085.1">
    <property type="nucleotide sequence ID" value="NZ_OY726397.1"/>
</dbReference>
<reference evidence="2 3" key="1">
    <citation type="submission" date="2023-08" db="EMBL/GenBank/DDBJ databases">
        <authorList>
            <person name="Folkvardsen B D."/>
            <person name="Norman A."/>
        </authorList>
    </citation>
    <scope>NUCLEOTIDE SEQUENCE [LARGE SCALE GENOMIC DNA]</scope>
    <source>
        <strain evidence="2 3">Mu0053</strain>
    </source>
</reference>
<dbReference type="InterPro" id="IPR010982">
    <property type="entry name" value="Lambda_DNA-bd_dom_sf"/>
</dbReference>
<protein>
    <submittedName>
        <fullName evidence="2">XRE family transcriptional regulator</fullName>
    </submittedName>
</protein>
<dbReference type="EMBL" id="OY726397">
    <property type="protein sequence ID" value="CAJ1501311.1"/>
    <property type="molecule type" value="Genomic_DNA"/>
</dbReference>
<dbReference type="Proteomes" id="UP001190465">
    <property type="component" value="Chromosome"/>
</dbReference>
<dbReference type="SUPFAM" id="SSF47413">
    <property type="entry name" value="lambda repressor-like DNA-binding domains"/>
    <property type="match status" value="1"/>
</dbReference>
<feature type="domain" description="HTH cro/C1-type" evidence="1">
    <location>
        <begin position="27"/>
        <end position="83"/>
    </location>
</feature>
<proteinExistence type="predicted"/>
<accession>A0ABM9LLW5</accession>
<dbReference type="SMART" id="SM00530">
    <property type="entry name" value="HTH_XRE"/>
    <property type="match status" value="1"/>
</dbReference>
<dbReference type="PROSITE" id="PS50943">
    <property type="entry name" value="HTH_CROC1"/>
    <property type="match status" value="1"/>
</dbReference>
<gene>
    <name evidence="2" type="ORF">MU0053_001894</name>
</gene>
<evidence type="ECO:0000313" key="3">
    <source>
        <dbReference type="Proteomes" id="UP001190465"/>
    </source>
</evidence>
<evidence type="ECO:0000313" key="2">
    <source>
        <dbReference type="EMBL" id="CAJ1501311.1"/>
    </source>
</evidence>
<dbReference type="Pfam" id="PF13744">
    <property type="entry name" value="HTH_37"/>
    <property type="match status" value="1"/>
</dbReference>
<organism evidence="2 3">
    <name type="scientific">[Mycobacterium] burgundiense</name>
    <dbReference type="NCBI Taxonomy" id="3064286"/>
    <lineage>
        <taxon>Bacteria</taxon>
        <taxon>Bacillati</taxon>
        <taxon>Actinomycetota</taxon>
        <taxon>Actinomycetes</taxon>
        <taxon>Mycobacteriales</taxon>
        <taxon>Mycobacteriaceae</taxon>
        <taxon>Mycolicibacterium</taxon>
    </lineage>
</organism>
<dbReference type="CDD" id="cd00093">
    <property type="entry name" value="HTH_XRE"/>
    <property type="match status" value="1"/>
</dbReference>
<evidence type="ECO:0000259" key="1">
    <source>
        <dbReference type="PROSITE" id="PS50943"/>
    </source>
</evidence>
<dbReference type="InterPro" id="IPR039554">
    <property type="entry name" value="HigA2-like_HTH"/>
</dbReference>
<sequence>MSVWDDIADSREEAENLKVRAALMRAVRARITDAKWSQAVAAEHLGLTQPRVSDLFRGKISKFSLDALVEIASKLGIHVRIEVDQDCALPA</sequence>
<keyword evidence="3" id="KW-1185">Reference proteome</keyword>
<name>A0ABM9LLW5_9MYCO</name>
<dbReference type="InterPro" id="IPR001387">
    <property type="entry name" value="Cro/C1-type_HTH"/>
</dbReference>